<dbReference type="SMART" id="SM00217">
    <property type="entry name" value="WAP"/>
    <property type="match status" value="2"/>
</dbReference>
<dbReference type="GO" id="GO:0019731">
    <property type="term" value="P:antibacterial humoral response"/>
    <property type="evidence" value="ECO:0007669"/>
    <property type="project" value="TreeGrafter"/>
</dbReference>
<name>A0A1W0WBZ5_HYPEX</name>
<dbReference type="PANTHER" id="PTHR19441:SF95">
    <property type="entry name" value="PERLWAPIN ISOFORM X1"/>
    <property type="match status" value="1"/>
</dbReference>
<keyword evidence="4" id="KW-1185">Reference proteome</keyword>
<dbReference type="Proteomes" id="UP000192578">
    <property type="component" value="Unassembled WGS sequence"/>
</dbReference>
<dbReference type="EMBL" id="MTYJ01000138">
    <property type="protein sequence ID" value="OQV12700.1"/>
    <property type="molecule type" value="Genomic_DNA"/>
</dbReference>
<gene>
    <name evidence="3" type="ORF">BV898_13021</name>
</gene>
<dbReference type="InterPro" id="IPR036645">
    <property type="entry name" value="Elafin-like_sf"/>
</dbReference>
<dbReference type="InterPro" id="IPR008197">
    <property type="entry name" value="WAP_dom"/>
</dbReference>
<evidence type="ECO:0000256" key="1">
    <source>
        <dbReference type="SAM" id="SignalP"/>
    </source>
</evidence>
<dbReference type="GO" id="GO:0004867">
    <property type="term" value="F:serine-type endopeptidase inhibitor activity"/>
    <property type="evidence" value="ECO:0007669"/>
    <property type="project" value="TreeGrafter"/>
</dbReference>
<reference evidence="4" key="1">
    <citation type="submission" date="2017-01" db="EMBL/GenBank/DDBJ databases">
        <title>Comparative genomics of anhydrobiosis in the tardigrade Hypsibius dujardini.</title>
        <authorList>
            <person name="Yoshida Y."/>
            <person name="Koutsovoulos G."/>
            <person name="Laetsch D."/>
            <person name="Stevens L."/>
            <person name="Kumar S."/>
            <person name="Horikawa D."/>
            <person name="Ishino K."/>
            <person name="Komine S."/>
            <person name="Tomita M."/>
            <person name="Blaxter M."/>
            <person name="Arakawa K."/>
        </authorList>
    </citation>
    <scope>NUCLEOTIDE SEQUENCE [LARGE SCALE GENOMIC DNA]</scope>
    <source>
        <strain evidence="4">Z151</strain>
    </source>
</reference>
<feature type="chain" id="PRO_5012732162" description="WAP domain-containing protein" evidence="1">
    <location>
        <begin position="18"/>
        <end position="148"/>
    </location>
</feature>
<feature type="domain" description="WAP" evidence="2">
    <location>
        <begin position="39"/>
        <end position="95"/>
    </location>
</feature>
<dbReference type="PRINTS" id="PR00003">
    <property type="entry name" value="4DISULPHCORE"/>
</dbReference>
<dbReference type="GO" id="GO:0005615">
    <property type="term" value="C:extracellular space"/>
    <property type="evidence" value="ECO:0007669"/>
    <property type="project" value="TreeGrafter"/>
</dbReference>
<sequence length="148" mass="15675">MGMGTSFPHILVAQVLAGTTLTSLRHVDATSLLLAPPISEPKFGYCPTNPAWNPAICKLIKRQLPQDGCLDDSSCPGVQKCCTTESCSPRCEEPTCTIPVAGGKPGLCPKPQKDANGLCWDKCQADSDCVGRLKCCSNGCGHECMLAY</sequence>
<dbReference type="CDD" id="cd00199">
    <property type="entry name" value="WAP"/>
    <property type="match status" value="1"/>
</dbReference>
<comment type="caution">
    <text evidence="3">The sequence shown here is derived from an EMBL/GenBank/DDBJ whole genome shotgun (WGS) entry which is preliminary data.</text>
</comment>
<dbReference type="PANTHER" id="PTHR19441">
    <property type="entry name" value="WHEY ACDIC PROTEIN WAP"/>
    <property type="match status" value="1"/>
</dbReference>
<evidence type="ECO:0000259" key="2">
    <source>
        <dbReference type="PROSITE" id="PS51390"/>
    </source>
</evidence>
<accession>A0A1W0WBZ5</accession>
<dbReference type="FunFam" id="4.10.75.10:FF:000001">
    <property type="entry name" value="Anosmin 1"/>
    <property type="match status" value="1"/>
</dbReference>
<organism evidence="3 4">
    <name type="scientific">Hypsibius exemplaris</name>
    <name type="common">Freshwater tardigrade</name>
    <dbReference type="NCBI Taxonomy" id="2072580"/>
    <lineage>
        <taxon>Eukaryota</taxon>
        <taxon>Metazoa</taxon>
        <taxon>Ecdysozoa</taxon>
        <taxon>Tardigrada</taxon>
        <taxon>Eutardigrada</taxon>
        <taxon>Parachela</taxon>
        <taxon>Hypsibioidea</taxon>
        <taxon>Hypsibiidae</taxon>
        <taxon>Hypsibius</taxon>
    </lineage>
</organism>
<protein>
    <recommendedName>
        <fullName evidence="2">WAP domain-containing protein</fullName>
    </recommendedName>
</protein>
<dbReference type="GO" id="GO:0045087">
    <property type="term" value="P:innate immune response"/>
    <property type="evidence" value="ECO:0007669"/>
    <property type="project" value="TreeGrafter"/>
</dbReference>
<proteinExistence type="predicted"/>
<dbReference type="InterPro" id="IPR050514">
    <property type="entry name" value="WAP_four-disulfide_core"/>
</dbReference>
<feature type="domain" description="WAP" evidence="2">
    <location>
        <begin position="101"/>
        <end position="148"/>
    </location>
</feature>
<dbReference type="SUPFAM" id="SSF57256">
    <property type="entry name" value="Elafin-like"/>
    <property type="match status" value="2"/>
</dbReference>
<feature type="signal peptide" evidence="1">
    <location>
        <begin position="1"/>
        <end position="17"/>
    </location>
</feature>
<dbReference type="Gene3D" id="4.10.75.10">
    <property type="entry name" value="Elafin-like"/>
    <property type="match status" value="2"/>
</dbReference>
<evidence type="ECO:0000313" key="4">
    <source>
        <dbReference type="Proteomes" id="UP000192578"/>
    </source>
</evidence>
<keyword evidence="1" id="KW-0732">Signal</keyword>
<dbReference type="Pfam" id="PF00095">
    <property type="entry name" value="WAP"/>
    <property type="match status" value="2"/>
</dbReference>
<dbReference type="OrthoDB" id="6060011at2759"/>
<dbReference type="PROSITE" id="PS51390">
    <property type="entry name" value="WAP"/>
    <property type="match status" value="2"/>
</dbReference>
<dbReference type="AlphaFoldDB" id="A0A1W0WBZ5"/>
<evidence type="ECO:0000313" key="3">
    <source>
        <dbReference type="EMBL" id="OQV12700.1"/>
    </source>
</evidence>